<dbReference type="RefSeq" id="WP_163088808.1">
    <property type="nucleotide sequence ID" value="NZ_JAAAWN010000084.1"/>
</dbReference>
<keyword evidence="3" id="KW-1185">Reference proteome</keyword>
<feature type="transmembrane region" description="Helical" evidence="1">
    <location>
        <begin position="82"/>
        <end position="101"/>
    </location>
</feature>
<comment type="caution">
    <text evidence="2">The sequence shown here is derived from an EMBL/GenBank/DDBJ whole genome shotgun (WGS) entry which is preliminary data.</text>
</comment>
<evidence type="ECO:0000313" key="2">
    <source>
        <dbReference type="EMBL" id="NDV93290.1"/>
    </source>
</evidence>
<feature type="transmembrane region" description="Helical" evidence="1">
    <location>
        <begin position="15"/>
        <end position="33"/>
    </location>
</feature>
<keyword evidence="1" id="KW-1133">Transmembrane helix</keyword>
<dbReference type="Proteomes" id="UP000470213">
    <property type="component" value="Unassembled WGS sequence"/>
</dbReference>
<dbReference type="EMBL" id="JAAAWN010000084">
    <property type="protein sequence ID" value="NDV93290.1"/>
    <property type="molecule type" value="Genomic_DNA"/>
</dbReference>
<keyword evidence="1" id="KW-0472">Membrane</keyword>
<accession>A0A7X5LPR2</accession>
<reference evidence="2 3" key="1">
    <citation type="submission" date="2020-01" db="EMBL/GenBank/DDBJ databases">
        <authorList>
            <person name="Chen J."/>
            <person name="Zhu S."/>
            <person name="Yang J."/>
        </authorList>
    </citation>
    <scope>NUCLEOTIDE SEQUENCE [LARGE SCALE GENOMIC DNA]</scope>
    <source>
        <strain evidence="2 3">345S023</strain>
    </source>
</reference>
<protein>
    <submittedName>
        <fullName evidence="2">Uncharacterized protein</fullName>
    </submittedName>
</protein>
<sequence length="141" mass="16249">MQLKKPKYLLITQKLGLKLPLVWCGSAFLIGVFTQEIAAAIFISFSSFFLTWLTCKLSGFFFSFQEHSGILKNHIYDNVIKAIWFTTLFCLVVNFFKSLLIKTGSEAFLGCVFSIVYYAFMLSASNRWGMHFVEKRVQQKN</sequence>
<dbReference type="AlphaFoldDB" id="A0A7X5LPR2"/>
<gene>
    <name evidence="2" type="ORF">GTH32_19230</name>
</gene>
<keyword evidence="1" id="KW-0812">Transmembrane</keyword>
<name>A0A7X5LPR2_9ALTE</name>
<evidence type="ECO:0000256" key="1">
    <source>
        <dbReference type="SAM" id="Phobius"/>
    </source>
</evidence>
<proteinExistence type="predicted"/>
<evidence type="ECO:0000313" key="3">
    <source>
        <dbReference type="Proteomes" id="UP000470213"/>
    </source>
</evidence>
<feature type="transmembrane region" description="Helical" evidence="1">
    <location>
        <begin position="107"/>
        <end position="126"/>
    </location>
</feature>
<organism evidence="2 3">
    <name type="scientific">Alteromonas profundi</name>
    <dbReference type="NCBI Taxonomy" id="2696062"/>
    <lineage>
        <taxon>Bacteria</taxon>
        <taxon>Pseudomonadati</taxon>
        <taxon>Pseudomonadota</taxon>
        <taxon>Gammaproteobacteria</taxon>
        <taxon>Alteromonadales</taxon>
        <taxon>Alteromonadaceae</taxon>
        <taxon>Alteromonas/Salinimonas group</taxon>
        <taxon>Alteromonas</taxon>
    </lineage>
</organism>